<dbReference type="RefSeq" id="WP_344412562.1">
    <property type="nucleotide sequence ID" value="NZ_BAAANN010000001.1"/>
</dbReference>
<dbReference type="Proteomes" id="UP001501116">
    <property type="component" value="Unassembled WGS sequence"/>
</dbReference>
<dbReference type="EMBL" id="BAAANN010000001">
    <property type="protein sequence ID" value="GAA1939645.1"/>
    <property type="molecule type" value="Genomic_DNA"/>
</dbReference>
<reference evidence="4" key="1">
    <citation type="journal article" date="2019" name="Int. J. Syst. Evol. Microbiol.">
        <title>The Global Catalogue of Microorganisms (GCM) 10K type strain sequencing project: providing services to taxonomists for standard genome sequencing and annotation.</title>
        <authorList>
            <consortium name="The Broad Institute Genomics Platform"/>
            <consortium name="The Broad Institute Genome Sequencing Center for Infectious Disease"/>
            <person name="Wu L."/>
            <person name="Ma J."/>
        </authorList>
    </citation>
    <scope>NUCLEOTIDE SEQUENCE [LARGE SCALE GENOMIC DNA]</scope>
    <source>
        <strain evidence="4">JCM 14545</strain>
    </source>
</reference>
<evidence type="ECO:0000313" key="3">
    <source>
        <dbReference type="EMBL" id="GAA1939645.1"/>
    </source>
</evidence>
<dbReference type="InterPro" id="IPR000668">
    <property type="entry name" value="Peptidase_C1A_C"/>
</dbReference>
<name>A0ABP5BC69_9PSEU</name>
<feature type="domain" description="Peptidase C1A papain C-terminal" evidence="2">
    <location>
        <begin position="86"/>
        <end position="270"/>
    </location>
</feature>
<evidence type="ECO:0000256" key="1">
    <source>
        <dbReference type="SAM" id="SignalP"/>
    </source>
</evidence>
<comment type="caution">
    <text evidence="3">The sequence shown here is derived from an EMBL/GenBank/DDBJ whole genome shotgun (WGS) entry which is preliminary data.</text>
</comment>
<organism evidence="3 4">
    <name type="scientific">Amycolatopsis minnesotensis</name>
    <dbReference type="NCBI Taxonomy" id="337894"/>
    <lineage>
        <taxon>Bacteria</taxon>
        <taxon>Bacillati</taxon>
        <taxon>Actinomycetota</taxon>
        <taxon>Actinomycetes</taxon>
        <taxon>Pseudonocardiales</taxon>
        <taxon>Pseudonocardiaceae</taxon>
        <taxon>Amycolatopsis</taxon>
    </lineage>
</organism>
<dbReference type="Gene3D" id="3.90.70.10">
    <property type="entry name" value="Cysteine proteinases"/>
    <property type="match status" value="1"/>
</dbReference>
<evidence type="ECO:0000259" key="2">
    <source>
        <dbReference type="Pfam" id="PF00112"/>
    </source>
</evidence>
<sequence>MVPALPRNFLLVALAAVPVLVAPTSAAAEPGSSAPVARHHHATGVKVPALHEHRQVRTAVPLHDAGFSGLRPSSYSLEGHAPAPGDQKSVNSCVSWAIDYSAMGVLESEQNVSGGPNAPMYTYSQLVHGQNVGTSVDDTLDIAQGQGVDAMSHYWQGNYDYRTLPDSGERSNARKWRISGYNTLNTGNALRAEVESAISSGLPVIFSFDFYQSFSDMSADTARDYSYFPEDGERPDGSHEVTIVGYTSRGVRVENSWGTGWGDGGFVNLSWDYLALAALDAHSVGKLVRA</sequence>
<evidence type="ECO:0000313" key="4">
    <source>
        <dbReference type="Proteomes" id="UP001501116"/>
    </source>
</evidence>
<keyword evidence="1" id="KW-0732">Signal</keyword>
<protein>
    <recommendedName>
        <fullName evidence="2">Peptidase C1A papain C-terminal domain-containing protein</fullName>
    </recommendedName>
</protein>
<gene>
    <name evidence="3" type="ORF">GCM10009754_03460</name>
</gene>
<proteinExistence type="predicted"/>
<accession>A0ABP5BC69</accession>
<dbReference type="SUPFAM" id="SSF54001">
    <property type="entry name" value="Cysteine proteinases"/>
    <property type="match status" value="1"/>
</dbReference>
<feature type="signal peptide" evidence="1">
    <location>
        <begin position="1"/>
        <end position="28"/>
    </location>
</feature>
<dbReference type="Pfam" id="PF00112">
    <property type="entry name" value="Peptidase_C1"/>
    <property type="match status" value="1"/>
</dbReference>
<feature type="chain" id="PRO_5046964844" description="Peptidase C1A papain C-terminal domain-containing protein" evidence="1">
    <location>
        <begin position="29"/>
        <end position="290"/>
    </location>
</feature>
<dbReference type="InterPro" id="IPR038765">
    <property type="entry name" value="Papain-like_cys_pep_sf"/>
</dbReference>
<keyword evidence="4" id="KW-1185">Reference proteome</keyword>
<dbReference type="CDD" id="cd02619">
    <property type="entry name" value="Peptidase_C1"/>
    <property type="match status" value="1"/>
</dbReference>